<accession>A0AAV2T3S5</accession>
<reference evidence="1" key="1">
    <citation type="submission" date="2024-06" db="EMBL/GenBank/DDBJ databases">
        <authorList>
            <person name="Liu X."/>
            <person name="Lenzi L."/>
            <person name="Haldenby T S."/>
            <person name="Uol C."/>
        </authorList>
    </citation>
    <scope>NUCLEOTIDE SEQUENCE</scope>
</reference>
<gene>
    <name evidence="1" type="ORF">CDAUBV1_LOCUS3272</name>
</gene>
<comment type="caution">
    <text evidence="1">The sequence shown here is derived from an EMBL/GenBank/DDBJ whole genome shotgun (WGS) entry which is preliminary data.</text>
</comment>
<dbReference type="EMBL" id="CAXLJL010000079">
    <property type="protein sequence ID" value="CAL5131088.1"/>
    <property type="molecule type" value="Genomic_DNA"/>
</dbReference>
<protein>
    <submittedName>
        <fullName evidence="1">Uncharacterized protein</fullName>
    </submittedName>
</protein>
<sequence length="294" mass="33218">MMHFMDSNEAADMLRKMNLSKRTLAAVTKVLLEALGELTSYPPTEVCRFVTHPNRLPTISSRSVLQAALQIVRAREISAQFHASSDSVYCESVLTALIRWVTAIPYSPQNLSTPLSTNRTTCRLIPQRSHGSRGFLENIYSNKIMEKLNRQNFQDIQPSSEVGTFLAEEEQNRAALIPNILPAQRECLHTISLDDVSSTEDCCPSRFHEFNPIENYLREAEQRENFEEDDGVTVIINPTESLLATKTRSGRMDLTAFVSLNNDVRSETTWPTHSTDSLVLLALYLSLLRILQTK</sequence>
<evidence type="ECO:0000313" key="1">
    <source>
        <dbReference type="EMBL" id="CAL5131088.1"/>
    </source>
</evidence>
<name>A0AAV2T3S5_CALDB</name>
<proteinExistence type="predicted"/>
<dbReference type="Proteomes" id="UP001497525">
    <property type="component" value="Unassembled WGS sequence"/>
</dbReference>
<dbReference type="AlphaFoldDB" id="A0AAV2T3S5"/>
<evidence type="ECO:0000313" key="2">
    <source>
        <dbReference type="Proteomes" id="UP001497525"/>
    </source>
</evidence>
<organism evidence="1 2">
    <name type="scientific">Calicophoron daubneyi</name>
    <name type="common">Rumen fluke</name>
    <name type="synonym">Paramphistomum daubneyi</name>
    <dbReference type="NCBI Taxonomy" id="300641"/>
    <lineage>
        <taxon>Eukaryota</taxon>
        <taxon>Metazoa</taxon>
        <taxon>Spiralia</taxon>
        <taxon>Lophotrochozoa</taxon>
        <taxon>Platyhelminthes</taxon>
        <taxon>Trematoda</taxon>
        <taxon>Digenea</taxon>
        <taxon>Plagiorchiida</taxon>
        <taxon>Pronocephalata</taxon>
        <taxon>Paramphistomoidea</taxon>
        <taxon>Paramphistomidae</taxon>
        <taxon>Calicophoron</taxon>
    </lineage>
</organism>